<dbReference type="CTD" id="55676"/>
<keyword evidence="6 13" id="KW-1133">Transmembrane helix</keyword>
<dbReference type="GeneID" id="110975161"/>
<dbReference type="NCBIfam" id="TIGR01297">
    <property type="entry name" value="CDF"/>
    <property type="match status" value="1"/>
</dbReference>
<dbReference type="KEGG" id="aplc:110975161"/>
<dbReference type="GO" id="GO:0005794">
    <property type="term" value="C:Golgi apparatus"/>
    <property type="evidence" value="ECO:0007669"/>
    <property type="project" value="UniProtKB-SubCell"/>
</dbReference>
<feature type="transmembrane region" description="Helical" evidence="13">
    <location>
        <begin position="187"/>
        <end position="209"/>
    </location>
</feature>
<evidence type="ECO:0000256" key="1">
    <source>
        <dbReference type="ARBA" id="ARBA00004166"/>
    </source>
</evidence>
<evidence type="ECO:0000256" key="13">
    <source>
        <dbReference type="SAM" id="Phobius"/>
    </source>
</evidence>
<keyword evidence="7" id="KW-0333">Golgi apparatus</keyword>
<gene>
    <name evidence="16" type="primary">LOC110975161</name>
</gene>
<name>A0A8B7XQF7_ACAPL</name>
<dbReference type="GO" id="GO:0006829">
    <property type="term" value="P:zinc ion transport"/>
    <property type="evidence" value="ECO:0007669"/>
    <property type="project" value="TreeGrafter"/>
</dbReference>
<evidence type="ECO:0000256" key="2">
    <source>
        <dbReference type="ARBA" id="ARBA00008873"/>
    </source>
</evidence>
<keyword evidence="9 13" id="KW-0472">Membrane</keyword>
<keyword evidence="15" id="KW-1185">Reference proteome</keyword>
<accession>A0A8B7XQF7</accession>
<evidence type="ECO:0000256" key="3">
    <source>
        <dbReference type="ARBA" id="ARBA00022448"/>
    </source>
</evidence>
<proteinExistence type="inferred from homology"/>
<evidence type="ECO:0000313" key="16">
    <source>
        <dbReference type="RefSeq" id="XP_022083058.1"/>
    </source>
</evidence>
<evidence type="ECO:0000256" key="9">
    <source>
        <dbReference type="ARBA" id="ARBA00023136"/>
    </source>
</evidence>
<keyword evidence="4 13" id="KW-0812">Transmembrane</keyword>
<reference evidence="16" key="1">
    <citation type="submission" date="2025-08" db="UniProtKB">
        <authorList>
            <consortium name="RefSeq"/>
        </authorList>
    </citation>
    <scope>IDENTIFICATION</scope>
</reference>
<dbReference type="InterPro" id="IPR058533">
    <property type="entry name" value="Cation_efflux_TM"/>
</dbReference>
<organism evidence="15 16">
    <name type="scientific">Acanthaster planci</name>
    <name type="common">Crown-of-thorns starfish</name>
    <dbReference type="NCBI Taxonomy" id="133434"/>
    <lineage>
        <taxon>Eukaryota</taxon>
        <taxon>Metazoa</taxon>
        <taxon>Echinodermata</taxon>
        <taxon>Eleutherozoa</taxon>
        <taxon>Asterozoa</taxon>
        <taxon>Asteroidea</taxon>
        <taxon>Valvatacea</taxon>
        <taxon>Valvatida</taxon>
        <taxon>Acanthasteridae</taxon>
        <taxon>Acanthaster</taxon>
    </lineage>
</organism>
<dbReference type="Proteomes" id="UP000694845">
    <property type="component" value="Unplaced"/>
</dbReference>
<dbReference type="InterPro" id="IPR027469">
    <property type="entry name" value="Cation_efflux_TMD_sf"/>
</dbReference>
<evidence type="ECO:0000256" key="11">
    <source>
        <dbReference type="ARBA" id="ARBA00045455"/>
    </source>
</evidence>
<feature type="transmembrane region" description="Helical" evidence="13">
    <location>
        <begin position="229"/>
        <end position="247"/>
    </location>
</feature>
<feature type="transmembrane region" description="Helical" evidence="13">
    <location>
        <begin position="293"/>
        <end position="311"/>
    </location>
</feature>
<feature type="transmembrane region" description="Helical" evidence="13">
    <location>
        <begin position="317"/>
        <end position="336"/>
    </location>
</feature>
<dbReference type="GO" id="GO:0016020">
    <property type="term" value="C:membrane"/>
    <property type="evidence" value="ECO:0007669"/>
    <property type="project" value="InterPro"/>
</dbReference>
<evidence type="ECO:0000256" key="10">
    <source>
        <dbReference type="ARBA" id="ARBA00038600"/>
    </source>
</evidence>
<comment type="function">
    <text evidence="11">Has probably no intrinsic transporter activity but together with SLC30A5 forms a functional zinc ion:proton antiporter heterodimer, mediating zinc entry into the lumen of organelles along the secretory pathway. As part of that zinc ion:proton antiporter, contributes to zinc ion homeostasis within the early secretory pathway and regulates the activation and folding of enzymes like alkaline phosphatases and enzymes involved in phosphatidylinositol glycan anchor biosynthesis.</text>
</comment>
<dbReference type="GO" id="GO:0008324">
    <property type="term" value="F:monoatomic cation transmembrane transporter activity"/>
    <property type="evidence" value="ECO:0007669"/>
    <property type="project" value="InterPro"/>
</dbReference>
<keyword evidence="3" id="KW-0813">Transport</keyword>
<evidence type="ECO:0000256" key="7">
    <source>
        <dbReference type="ARBA" id="ARBA00023034"/>
    </source>
</evidence>
<dbReference type="Pfam" id="PF01545">
    <property type="entry name" value="Cation_efflux"/>
    <property type="match status" value="1"/>
</dbReference>
<evidence type="ECO:0000256" key="5">
    <source>
        <dbReference type="ARBA" id="ARBA00022833"/>
    </source>
</evidence>
<dbReference type="PANTHER" id="PTHR46531:SF1">
    <property type="entry name" value="ZINC TRANSPORTER 6"/>
    <property type="match status" value="1"/>
</dbReference>
<dbReference type="PANTHER" id="PTHR46531">
    <property type="entry name" value="ZINC TRANSPORTER 6"/>
    <property type="match status" value="1"/>
</dbReference>
<feature type="compositionally biased region" description="Polar residues" evidence="12">
    <location>
        <begin position="552"/>
        <end position="563"/>
    </location>
</feature>
<evidence type="ECO:0000256" key="8">
    <source>
        <dbReference type="ARBA" id="ARBA00023065"/>
    </source>
</evidence>
<dbReference type="Gene3D" id="1.20.1510.10">
    <property type="entry name" value="Cation efflux protein transmembrane domain"/>
    <property type="match status" value="1"/>
</dbReference>
<feature type="transmembrane region" description="Helical" evidence="13">
    <location>
        <begin position="155"/>
        <end position="175"/>
    </location>
</feature>
<keyword evidence="5" id="KW-0862">Zinc</keyword>
<feature type="transmembrane region" description="Helical" evidence="13">
    <location>
        <begin position="126"/>
        <end position="143"/>
    </location>
</feature>
<evidence type="ECO:0000259" key="14">
    <source>
        <dbReference type="Pfam" id="PF01545"/>
    </source>
</evidence>
<feature type="region of interest" description="Disordered" evidence="12">
    <location>
        <begin position="541"/>
        <end position="563"/>
    </location>
</feature>
<comment type="similarity">
    <text evidence="2">Belongs to the cation diffusion facilitator (CDF) transporter (TC 2.A.4) family. SLC30A subfamily.</text>
</comment>
<sequence>MAAPTSASFKVSTLESQNDSFRERYAPKMAQTGTRFYQGSDNVNSAVLSDREAFKIDIDAYDTSMDIAPVAQSTSSDLRQRAVLNGGAKDHITGPIQPFARPQQGVLSKLIQEFRSVIGEREARRVVILGVFDIACMLVLLLWCQSTNSMALSAYTYLTVCDLMLLVTCLITIWVSQQRPVSVYSFGFERFEVLAVFSCTMLAIFGAIFIMKESTERFFQPVDIHTGRLMLGAGLGFVCHITVTYGANSKAFRHVIEASRSSWLQEHFADMSRNFCAVVPGFDRLLLPRVNPFVLIAMAGALALLITDLLVDVNNYFVADTLAAVSIALMTFGTMLPMSIYTGTILLQTSPAHVIGQLDKSLREASTLDGVLEFRNEHFWTVSFGAIAGSLHVRVRRDANEQMVLAHVANKLSHLVSTLTIQVTKDDWTRLTPLSSFPGEALSSKLPPPAPLNPNFVASNPGLNTYSAATSLQQQQQQKSLYDFQIPAMPSRASSTPYGTPSRDLSFHSGIGPISSQGEFNSPALDRYSTDPQLKGILRTGGMGLRTLPPNMANSRPPTSSRSAVIDVNSLGTANLYTQGKILTDQNHLHFDS</sequence>
<protein>
    <submittedName>
        <fullName evidence="16">Zinc transporter 6-like</fullName>
    </submittedName>
</protein>
<evidence type="ECO:0000256" key="12">
    <source>
        <dbReference type="SAM" id="MobiDB-lite"/>
    </source>
</evidence>
<keyword evidence="8" id="KW-0406">Ion transport</keyword>
<dbReference type="AlphaFoldDB" id="A0A8B7XQF7"/>
<dbReference type="SUPFAM" id="SSF161111">
    <property type="entry name" value="Cation efflux protein transmembrane domain-like"/>
    <property type="match status" value="1"/>
</dbReference>
<feature type="domain" description="Cation efflux protein transmembrane" evidence="14">
    <location>
        <begin position="128"/>
        <end position="347"/>
    </location>
</feature>
<dbReference type="OrthoDB" id="5382797at2759"/>
<comment type="subunit">
    <text evidence="10">Heterodimer with SLC30A5; form a functional zinc ion transmembrane transporter.</text>
</comment>
<dbReference type="InterPro" id="IPR052005">
    <property type="entry name" value="CDF_SLC30A"/>
</dbReference>
<evidence type="ECO:0000313" key="15">
    <source>
        <dbReference type="Proteomes" id="UP000694845"/>
    </source>
</evidence>
<comment type="subcellular location">
    <subcellularLocation>
        <location evidence="1">Golgi apparatus</location>
        <location evidence="1">trans-Golgi network membrane</location>
        <topology evidence="1">Multi-pass membrane protein</topology>
    </subcellularLocation>
</comment>
<dbReference type="OMA" id="WCQSTNS"/>
<evidence type="ECO:0000256" key="6">
    <source>
        <dbReference type="ARBA" id="ARBA00022989"/>
    </source>
</evidence>
<evidence type="ECO:0000256" key="4">
    <source>
        <dbReference type="ARBA" id="ARBA00022692"/>
    </source>
</evidence>
<dbReference type="RefSeq" id="XP_022083058.1">
    <property type="nucleotide sequence ID" value="XM_022227366.1"/>
</dbReference>
<dbReference type="InterPro" id="IPR002524">
    <property type="entry name" value="Cation_efflux"/>
</dbReference>